<dbReference type="RefSeq" id="WP_126556611.1">
    <property type="nucleotide sequence ID" value="NZ_BIFS01000002.1"/>
</dbReference>
<name>A0A402AVK3_9CHLR</name>
<gene>
    <name evidence="1" type="ORF">KDK_69280</name>
</gene>
<dbReference type="EMBL" id="BIFS01000002">
    <property type="protein sequence ID" value="GCE23128.1"/>
    <property type="molecule type" value="Genomic_DNA"/>
</dbReference>
<proteinExistence type="predicted"/>
<evidence type="ECO:0000313" key="1">
    <source>
        <dbReference type="EMBL" id="GCE23128.1"/>
    </source>
</evidence>
<dbReference type="AlphaFoldDB" id="A0A402AVK3"/>
<dbReference type="Proteomes" id="UP000287188">
    <property type="component" value="Unassembled WGS sequence"/>
</dbReference>
<organism evidence="1 2">
    <name type="scientific">Dictyobacter kobayashii</name>
    <dbReference type="NCBI Taxonomy" id="2014872"/>
    <lineage>
        <taxon>Bacteria</taxon>
        <taxon>Bacillati</taxon>
        <taxon>Chloroflexota</taxon>
        <taxon>Ktedonobacteria</taxon>
        <taxon>Ktedonobacterales</taxon>
        <taxon>Dictyobacteraceae</taxon>
        <taxon>Dictyobacter</taxon>
    </lineage>
</organism>
<evidence type="ECO:0000313" key="2">
    <source>
        <dbReference type="Proteomes" id="UP000287188"/>
    </source>
</evidence>
<sequence length="66" mass="7695">MVSPKKVTVVHWNEVRGLVKVPGFGRKKNYMLYRIHQTSLTLSNIYEDFDGLIDLVKQHIPQQLSQ</sequence>
<protein>
    <submittedName>
        <fullName evidence="1">Uncharacterized protein</fullName>
    </submittedName>
</protein>
<keyword evidence="2" id="KW-1185">Reference proteome</keyword>
<reference evidence="2" key="1">
    <citation type="submission" date="2018-12" db="EMBL/GenBank/DDBJ databases">
        <title>Tengunoibacter tsumagoiensis gen. nov., sp. nov., Dictyobacter kobayashii sp. nov., D. alpinus sp. nov., and D. joshuensis sp. nov. and description of Dictyobacteraceae fam. nov. within the order Ktedonobacterales isolated from Tengu-no-mugimeshi.</title>
        <authorList>
            <person name="Wang C.M."/>
            <person name="Zheng Y."/>
            <person name="Sakai Y."/>
            <person name="Toyoda A."/>
            <person name="Minakuchi Y."/>
            <person name="Abe K."/>
            <person name="Yokota A."/>
            <person name="Yabe S."/>
        </authorList>
    </citation>
    <scope>NUCLEOTIDE SEQUENCE [LARGE SCALE GENOMIC DNA]</scope>
    <source>
        <strain evidence="2">Uno11</strain>
    </source>
</reference>
<accession>A0A402AVK3</accession>
<dbReference type="OrthoDB" id="171021at2"/>
<comment type="caution">
    <text evidence="1">The sequence shown here is derived from an EMBL/GenBank/DDBJ whole genome shotgun (WGS) entry which is preliminary data.</text>
</comment>